<feature type="transmembrane region" description="Helical" evidence="1">
    <location>
        <begin position="51"/>
        <end position="76"/>
    </location>
</feature>
<name>A0A3D2X6F8_9FIRM</name>
<feature type="domain" description="Sensor histidine kinase NatK-like C-terminal" evidence="2">
    <location>
        <begin position="340"/>
        <end position="431"/>
    </location>
</feature>
<dbReference type="EMBL" id="DPVV01000299">
    <property type="protein sequence ID" value="HCL02566.1"/>
    <property type="molecule type" value="Genomic_DNA"/>
</dbReference>
<keyword evidence="1" id="KW-0812">Transmembrane</keyword>
<evidence type="ECO:0000313" key="3">
    <source>
        <dbReference type="EMBL" id="HCL02566.1"/>
    </source>
</evidence>
<dbReference type="Gene3D" id="3.30.565.10">
    <property type="entry name" value="Histidine kinase-like ATPase, C-terminal domain"/>
    <property type="match status" value="1"/>
</dbReference>
<keyword evidence="1" id="KW-0472">Membrane</keyword>
<dbReference type="InterPro" id="IPR036890">
    <property type="entry name" value="HATPase_C_sf"/>
</dbReference>
<proteinExistence type="predicted"/>
<evidence type="ECO:0000259" key="2">
    <source>
        <dbReference type="Pfam" id="PF14501"/>
    </source>
</evidence>
<feature type="transmembrane region" description="Helical" evidence="1">
    <location>
        <begin position="6"/>
        <end position="22"/>
    </location>
</feature>
<evidence type="ECO:0000313" key="4">
    <source>
        <dbReference type="Proteomes" id="UP000262969"/>
    </source>
</evidence>
<dbReference type="AlphaFoldDB" id="A0A3D2X6F8"/>
<reference evidence="3 4" key="1">
    <citation type="journal article" date="2018" name="Nat. Biotechnol.">
        <title>A standardized bacterial taxonomy based on genome phylogeny substantially revises the tree of life.</title>
        <authorList>
            <person name="Parks D.H."/>
            <person name="Chuvochina M."/>
            <person name="Waite D.W."/>
            <person name="Rinke C."/>
            <person name="Skarshewski A."/>
            <person name="Chaumeil P.A."/>
            <person name="Hugenholtz P."/>
        </authorList>
    </citation>
    <scope>NUCLEOTIDE SEQUENCE [LARGE SCALE GENOMIC DNA]</scope>
    <source>
        <strain evidence="3">UBA11728</strain>
    </source>
</reference>
<feature type="transmembrane region" description="Helical" evidence="1">
    <location>
        <begin position="27"/>
        <end position="45"/>
    </location>
</feature>
<dbReference type="InterPro" id="IPR032834">
    <property type="entry name" value="NatK-like_C"/>
</dbReference>
<protein>
    <recommendedName>
        <fullName evidence="2">Sensor histidine kinase NatK-like C-terminal domain-containing protein</fullName>
    </recommendedName>
</protein>
<comment type="caution">
    <text evidence="3">The sequence shown here is derived from an EMBL/GenBank/DDBJ whole genome shotgun (WGS) entry which is preliminary data.</text>
</comment>
<keyword evidence="1" id="KW-1133">Transmembrane helix</keyword>
<dbReference type="Pfam" id="PF14501">
    <property type="entry name" value="HATPase_c_5"/>
    <property type="match status" value="1"/>
</dbReference>
<accession>A0A3D2X6F8</accession>
<feature type="transmembrane region" description="Helical" evidence="1">
    <location>
        <begin position="88"/>
        <end position="114"/>
    </location>
</feature>
<evidence type="ECO:0000256" key="1">
    <source>
        <dbReference type="SAM" id="Phobius"/>
    </source>
</evidence>
<organism evidence="3 4">
    <name type="scientific">Lachnoclostridium phytofermentans</name>
    <dbReference type="NCBI Taxonomy" id="66219"/>
    <lineage>
        <taxon>Bacteria</taxon>
        <taxon>Bacillati</taxon>
        <taxon>Bacillota</taxon>
        <taxon>Clostridia</taxon>
        <taxon>Lachnospirales</taxon>
        <taxon>Lachnospiraceae</taxon>
    </lineage>
</organism>
<dbReference type="Proteomes" id="UP000262969">
    <property type="component" value="Unassembled WGS sequence"/>
</dbReference>
<gene>
    <name evidence="3" type="ORF">DHW61_09145</name>
</gene>
<feature type="transmembrane region" description="Helical" evidence="1">
    <location>
        <begin position="198"/>
        <end position="218"/>
    </location>
</feature>
<sequence length="433" mass="50665">MHDSILLLLDCLVVAFFVRSLFRKKGIYGFAGYTAALFCMSYYKTKINIEIPFYIGEILMQFLPLVFIIILTYYLYQRNFVVSLTTGFLITVVIVVLQILALLITNAVFSLLNITLPKQVHLDICQGMYMIGMVILAIYMWINQDNFYDKVIRYCETKTKRAQRFVKYIKFGVTLFLLVMFAVVGADIYEKQGISNESFLLICFTILLVSTIFLLTYYESVITSYRNRQIEERNKLNEIHQDFVENINYFGHSYNNMMQAVNFFVNCEELKIEDVRVVLKDLLDWDNKNKINYKLKYINIPNTVVASILSIKQDYARELGVNLKVTYDGSSDVEINSKIFIDLINIIVDNAIEAAHFTKDKTVYINLKFDDDRFEFTTKNFKNYDENGKLLKYGTSKHIGLRNIEEMVRKNKKINYDITDNKGEYEIRLTINN</sequence>
<feature type="transmembrane region" description="Helical" evidence="1">
    <location>
        <begin position="120"/>
        <end position="142"/>
    </location>
</feature>
<feature type="transmembrane region" description="Helical" evidence="1">
    <location>
        <begin position="168"/>
        <end position="186"/>
    </location>
</feature>